<dbReference type="Pfam" id="PF06516">
    <property type="entry name" value="NUP"/>
    <property type="match status" value="1"/>
</dbReference>
<feature type="chain" id="PRO_5011592425" evidence="1">
    <location>
        <begin position="24"/>
        <end position="341"/>
    </location>
</feature>
<evidence type="ECO:0000313" key="2">
    <source>
        <dbReference type="EMBL" id="SDO50543.1"/>
    </source>
</evidence>
<dbReference type="GO" id="GO:0055085">
    <property type="term" value="P:transmembrane transport"/>
    <property type="evidence" value="ECO:0007669"/>
    <property type="project" value="InterPro"/>
</dbReference>
<name>A0A1H0K444_9HYPH</name>
<dbReference type="PANTHER" id="PTHR38643">
    <property type="entry name" value="PURINE NUCLEOSIDE PERMEASE C285.05-RELATED"/>
    <property type="match status" value="1"/>
</dbReference>
<evidence type="ECO:0000256" key="1">
    <source>
        <dbReference type="SAM" id="SignalP"/>
    </source>
</evidence>
<keyword evidence="3" id="KW-1185">Reference proteome</keyword>
<keyword evidence="1" id="KW-0732">Signal</keyword>
<dbReference type="RefSeq" id="WP_090675038.1">
    <property type="nucleotide sequence ID" value="NZ_FNIT01000007.1"/>
</dbReference>
<dbReference type="AlphaFoldDB" id="A0A1H0K444"/>
<feature type="signal peptide" evidence="1">
    <location>
        <begin position="1"/>
        <end position="23"/>
    </location>
</feature>
<organism evidence="2 3">
    <name type="scientific">Aureimonas jatrophae</name>
    <dbReference type="NCBI Taxonomy" id="1166073"/>
    <lineage>
        <taxon>Bacteria</taxon>
        <taxon>Pseudomonadati</taxon>
        <taxon>Pseudomonadota</taxon>
        <taxon>Alphaproteobacteria</taxon>
        <taxon>Hyphomicrobiales</taxon>
        <taxon>Aurantimonadaceae</taxon>
        <taxon>Aureimonas</taxon>
    </lineage>
</organism>
<dbReference type="GO" id="GO:0003824">
    <property type="term" value="F:catalytic activity"/>
    <property type="evidence" value="ECO:0007669"/>
    <property type="project" value="InterPro"/>
</dbReference>
<dbReference type="InterPro" id="IPR035994">
    <property type="entry name" value="Nucleoside_phosphorylase_sf"/>
</dbReference>
<dbReference type="Gene3D" id="3.40.50.1580">
    <property type="entry name" value="Nucleoside phosphorylase domain"/>
    <property type="match status" value="1"/>
</dbReference>
<dbReference type="EMBL" id="FNIT01000007">
    <property type="protein sequence ID" value="SDO50543.1"/>
    <property type="molecule type" value="Genomic_DNA"/>
</dbReference>
<accession>A0A1H0K444</accession>
<dbReference type="InterPro" id="IPR009486">
    <property type="entry name" value="Pur_nuclsid_perm"/>
</dbReference>
<dbReference type="STRING" id="1166073.SAMN05192530_10778"/>
<dbReference type="Proteomes" id="UP000198793">
    <property type="component" value="Unassembled WGS sequence"/>
</dbReference>
<dbReference type="OrthoDB" id="4517280at2"/>
<gene>
    <name evidence="2" type="ORF">SAMN05192530_10778</name>
</gene>
<sequence length="341" mass="36148">MKRTWMMAALLAATAMTVTPGAAQDGAPMAPKVFVITMFGDEAKPWLANENLTDVIKVPGLSAEYPEVHCGTEGLCHMTTAMGFANAASSVSALVYSGRFDLSQTYFLIAGIAGVDPDDGTLGSAHWARYAVDGGLRHDIDARQIPAGWSSGALALGAKAPGEKATWGSKTELFQLNEPLLQRAYALSKDVELLDGDAAKTYRATYGKGPGSAAPAVSICDTLSSDTYWHGQRLADAMAELVKTATDGQGNYCTTQMEDNATLTALQRGEQAGLLRFDRVALLRTASNFDREPEGGDAYTSLKARSGGFPLATENAYRVGHALTADILANWDRWSAGVPAQ</sequence>
<reference evidence="2 3" key="1">
    <citation type="submission" date="2016-10" db="EMBL/GenBank/DDBJ databases">
        <authorList>
            <person name="de Groot N.N."/>
        </authorList>
    </citation>
    <scope>NUCLEOTIDE SEQUENCE [LARGE SCALE GENOMIC DNA]</scope>
    <source>
        <strain evidence="3">L7-484,KACC 16230,DSM 25025</strain>
    </source>
</reference>
<protein>
    <submittedName>
        <fullName evidence="2">Purine nucleoside permease</fullName>
    </submittedName>
</protein>
<dbReference type="PIRSF" id="PIRSF013171">
    <property type="entry name" value="Pur_nuclsid_perm"/>
    <property type="match status" value="1"/>
</dbReference>
<dbReference type="PANTHER" id="PTHR38643:SF1">
    <property type="entry name" value="PURINE NUCLEOSIDE PERMEASE C285.05-RELATED"/>
    <property type="match status" value="1"/>
</dbReference>
<proteinExistence type="predicted"/>
<evidence type="ECO:0000313" key="3">
    <source>
        <dbReference type="Proteomes" id="UP000198793"/>
    </source>
</evidence>
<dbReference type="GO" id="GO:0009116">
    <property type="term" value="P:nucleoside metabolic process"/>
    <property type="evidence" value="ECO:0007669"/>
    <property type="project" value="InterPro"/>
</dbReference>